<evidence type="ECO:0000259" key="1">
    <source>
        <dbReference type="PROSITE" id="PS50878"/>
    </source>
</evidence>
<accession>A0ABM4BPR5</accession>
<reference evidence="3" key="1">
    <citation type="submission" date="2025-08" db="UniProtKB">
        <authorList>
            <consortium name="RefSeq"/>
        </authorList>
    </citation>
    <scope>IDENTIFICATION</scope>
</reference>
<dbReference type="InterPro" id="IPR000477">
    <property type="entry name" value="RT_dom"/>
</dbReference>
<dbReference type="GeneID" id="136079306"/>
<dbReference type="PANTHER" id="PTHR33332">
    <property type="entry name" value="REVERSE TRANSCRIPTASE DOMAIN-CONTAINING PROTEIN"/>
    <property type="match status" value="1"/>
</dbReference>
<protein>
    <submittedName>
        <fullName evidence="3">Uncharacterized protein LOC136079306</fullName>
    </submittedName>
</protein>
<dbReference type="Pfam" id="PF00078">
    <property type="entry name" value="RVT_1"/>
    <property type="match status" value="1"/>
</dbReference>
<feature type="domain" description="Reverse transcriptase" evidence="1">
    <location>
        <begin position="134"/>
        <end position="272"/>
    </location>
</feature>
<keyword evidence="2" id="KW-1185">Reference proteome</keyword>
<sequence>MLQNFELNLVKRAIKNPKLLYSYMNNQQAVKDTIKALKEENGIITQNSKYIADILNKYFQAAFVKEDDGPLPSFDLRTTETFIMTNEDFTYEDVYLRLKSLKDNKSSGADNLHSAILKNCASAFAIPLTYIFKESFKTSKLPVQFRSANITPLYKIGEKTLAGNYRPVLLTSSACKIMEDIIRFKQQHGFVKSKSCLTNLLETLDFISTALENGKPVDVFFLDFARAFDTVPHKRLFLKLTAYGISGLTIQWIEALLKERKQRVAIGENVSS</sequence>
<name>A0ABM4BPR5_HYDVU</name>
<dbReference type="PROSITE" id="PS50878">
    <property type="entry name" value="RT_POL"/>
    <property type="match status" value="1"/>
</dbReference>
<dbReference type="RefSeq" id="XP_065651112.1">
    <property type="nucleotide sequence ID" value="XM_065795040.1"/>
</dbReference>
<dbReference type="Proteomes" id="UP001652625">
    <property type="component" value="Chromosome 04"/>
</dbReference>
<organism evidence="2 3">
    <name type="scientific">Hydra vulgaris</name>
    <name type="common">Hydra</name>
    <name type="synonym">Hydra attenuata</name>
    <dbReference type="NCBI Taxonomy" id="6087"/>
    <lineage>
        <taxon>Eukaryota</taxon>
        <taxon>Metazoa</taxon>
        <taxon>Cnidaria</taxon>
        <taxon>Hydrozoa</taxon>
        <taxon>Hydroidolina</taxon>
        <taxon>Anthoathecata</taxon>
        <taxon>Aplanulata</taxon>
        <taxon>Hydridae</taxon>
        <taxon>Hydra</taxon>
    </lineage>
</organism>
<evidence type="ECO:0000313" key="3">
    <source>
        <dbReference type="RefSeq" id="XP_065651112.1"/>
    </source>
</evidence>
<gene>
    <name evidence="3" type="primary">LOC136079306</name>
</gene>
<proteinExistence type="predicted"/>
<evidence type="ECO:0000313" key="2">
    <source>
        <dbReference type="Proteomes" id="UP001652625"/>
    </source>
</evidence>